<protein>
    <submittedName>
        <fullName evidence="14">Alpha-1,3-galactosyltransferase 2-like isoform X2</fullName>
    </submittedName>
</protein>
<evidence type="ECO:0000256" key="5">
    <source>
        <dbReference type="ARBA" id="ARBA00022692"/>
    </source>
</evidence>
<feature type="binding site" evidence="11">
    <location>
        <position position="182"/>
    </location>
    <ligand>
        <name>Mn(2+)</name>
        <dbReference type="ChEBI" id="CHEBI:29035"/>
    </ligand>
</feature>
<evidence type="ECO:0000256" key="8">
    <source>
        <dbReference type="ARBA" id="ARBA00023136"/>
    </source>
</evidence>
<dbReference type="Gene3D" id="3.90.550.10">
    <property type="entry name" value="Spore Coat Polysaccharide Biosynthesis Protein SpsA, Chain A"/>
    <property type="match status" value="1"/>
</dbReference>
<feature type="binding site" evidence="11">
    <location>
        <position position="184"/>
    </location>
    <ligand>
        <name>Mn(2+)</name>
        <dbReference type="ChEBI" id="CHEBI:29035"/>
    </ligand>
</feature>
<feature type="binding site" evidence="10">
    <location>
        <position position="274"/>
    </location>
    <ligand>
        <name>an alpha-L-fucosyl-(1-&gt;2)-beta-D-galactosyl derivative</name>
        <dbReference type="ChEBI" id="CHEBI:140327"/>
    </ligand>
</feature>
<evidence type="ECO:0000256" key="7">
    <source>
        <dbReference type="ARBA" id="ARBA00022989"/>
    </source>
</evidence>
<evidence type="ECO:0000256" key="6">
    <source>
        <dbReference type="ARBA" id="ARBA00022968"/>
    </source>
</evidence>
<keyword evidence="11" id="KW-0479">Metal-binding</keyword>
<evidence type="ECO:0000256" key="11">
    <source>
        <dbReference type="PIRSR" id="PIRSR605076-3"/>
    </source>
</evidence>
<dbReference type="GO" id="GO:0031982">
    <property type="term" value="C:vesicle"/>
    <property type="evidence" value="ECO:0007669"/>
    <property type="project" value="TreeGrafter"/>
</dbReference>
<evidence type="ECO:0000256" key="1">
    <source>
        <dbReference type="ARBA" id="ARBA00004606"/>
    </source>
</evidence>
<keyword evidence="4" id="KW-0808">Transferase</keyword>
<feature type="active site" description="Nucleophile" evidence="9">
    <location>
        <position position="274"/>
    </location>
</feature>
<dbReference type="GO" id="GO:0016020">
    <property type="term" value="C:membrane"/>
    <property type="evidence" value="ECO:0007669"/>
    <property type="project" value="UniProtKB-SubCell"/>
</dbReference>
<reference evidence="14" key="1">
    <citation type="submission" date="2025-08" db="UniProtKB">
        <authorList>
            <consortium name="RefSeq"/>
        </authorList>
    </citation>
    <scope>IDENTIFICATION</scope>
    <source>
        <tissue evidence="14">Sperm</tissue>
    </source>
</reference>
<dbReference type="AlphaFoldDB" id="A0AAJ7X8A5"/>
<evidence type="ECO:0000256" key="4">
    <source>
        <dbReference type="ARBA" id="ARBA00022679"/>
    </source>
</evidence>
<evidence type="ECO:0000313" key="13">
    <source>
        <dbReference type="Proteomes" id="UP001318040"/>
    </source>
</evidence>
<dbReference type="InterPro" id="IPR005076">
    <property type="entry name" value="Glyco_trans_6"/>
</dbReference>
<keyword evidence="3" id="KW-0328">Glycosyltransferase</keyword>
<comment type="cofactor">
    <cofactor evidence="11">
        <name>Mn(2+)</name>
        <dbReference type="ChEBI" id="CHEBI:29035"/>
    </cofactor>
    <text evidence="11">Binds 1 Mn(2+) ion per subunit.</text>
</comment>
<evidence type="ECO:0000256" key="2">
    <source>
        <dbReference type="ARBA" id="ARBA00010413"/>
    </source>
</evidence>
<gene>
    <name evidence="14" type="primary">LOC116950227</name>
</gene>
<keyword evidence="5 12" id="KW-0812">Transmembrane</keyword>
<feature type="binding site" evidence="10">
    <location>
        <position position="204"/>
    </location>
    <ligand>
        <name>an alpha-L-fucosyl-(1-&gt;2)-beta-D-galactosyl derivative</name>
        <dbReference type="ChEBI" id="CHEBI:140327"/>
    </ligand>
</feature>
<dbReference type="GO" id="GO:0046872">
    <property type="term" value="F:metal ion binding"/>
    <property type="evidence" value="ECO:0007669"/>
    <property type="project" value="UniProtKB-KW"/>
</dbReference>
<dbReference type="RefSeq" id="XP_032823748.1">
    <property type="nucleotide sequence ID" value="XM_032967857.1"/>
</dbReference>
<evidence type="ECO:0000256" key="3">
    <source>
        <dbReference type="ARBA" id="ARBA00022676"/>
    </source>
</evidence>
<dbReference type="PANTHER" id="PTHR10462">
    <property type="entry name" value="GLYCOSYLTRANSFERASE-RELATED"/>
    <property type="match status" value="1"/>
</dbReference>
<dbReference type="SUPFAM" id="SSF53448">
    <property type="entry name" value="Nucleotide-diphospho-sugar transferases"/>
    <property type="match status" value="1"/>
</dbReference>
<keyword evidence="6" id="KW-0735">Signal-anchor</keyword>
<dbReference type="GO" id="GO:0016758">
    <property type="term" value="F:hexosyltransferase activity"/>
    <property type="evidence" value="ECO:0007669"/>
    <property type="project" value="InterPro"/>
</dbReference>
<feature type="binding site" evidence="10">
    <location>
        <position position="98"/>
    </location>
    <ligand>
        <name>UDP-N-acetyl-alpha-D-galactosamine</name>
        <dbReference type="ChEBI" id="CHEBI:67138"/>
    </ligand>
</feature>
<dbReference type="Proteomes" id="UP001318040">
    <property type="component" value="Chromosome 38"/>
</dbReference>
<feature type="binding site" evidence="10">
    <location>
        <position position="298"/>
    </location>
    <ligand>
        <name>an alpha-L-fucosyl-(1-&gt;2)-beta-D-galactosyl derivative</name>
        <dbReference type="ChEBI" id="CHEBI:140327"/>
    </ligand>
</feature>
<evidence type="ECO:0000256" key="9">
    <source>
        <dbReference type="PIRSR" id="PIRSR605076-1"/>
    </source>
</evidence>
<keyword evidence="8 12" id="KW-0472">Membrane</keyword>
<keyword evidence="7 12" id="KW-1133">Transmembrane helix</keyword>
<name>A0AAJ7X8A5_PETMA</name>
<accession>A0AAJ7X8A5</accession>
<dbReference type="PANTHER" id="PTHR10462:SF53">
    <property type="entry name" value="HISTO-BLOOD GROUP ABO SYSTEM TRANSFERASE 1-LIKE"/>
    <property type="match status" value="1"/>
</dbReference>
<dbReference type="GeneID" id="116950227"/>
<dbReference type="GO" id="GO:0005975">
    <property type="term" value="P:carbohydrate metabolic process"/>
    <property type="evidence" value="ECO:0007669"/>
    <property type="project" value="InterPro"/>
</dbReference>
<evidence type="ECO:0000256" key="10">
    <source>
        <dbReference type="PIRSR" id="PIRSR605076-2"/>
    </source>
</evidence>
<feature type="transmembrane region" description="Helical" evidence="12">
    <location>
        <begin position="21"/>
        <end position="38"/>
    </location>
</feature>
<evidence type="ECO:0000313" key="14">
    <source>
        <dbReference type="RefSeq" id="XP_032823748.1"/>
    </source>
</evidence>
<feature type="binding site" evidence="10">
    <location>
        <begin position="182"/>
        <end position="184"/>
    </location>
    <ligand>
        <name>UDP-N-acetyl-alpha-D-galactosamine</name>
        <dbReference type="ChEBI" id="CHEBI:67138"/>
    </ligand>
</feature>
<dbReference type="GO" id="GO:0005794">
    <property type="term" value="C:Golgi apparatus"/>
    <property type="evidence" value="ECO:0007669"/>
    <property type="project" value="TreeGrafter"/>
</dbReference>
<sequence length="326" mass="37373">MGGTPRSAGSRLTCYTIAKKALLVSVLLLLPYFTWNAVHMTYPRFYSPVAPARTDVNSLTPWLAPIVWQGTYDPSFLEDAHREKNVTVALTVFAVGKYVKFLERFLSSAEQHFMVGRHVVYHVMTERPEAVPRLELPPGRSLRVGLVDKHSRWQDISMARMQKLGELLEDIAQEAQYVFCFDVDMEFQGPFGVEALGDLVAVLHPWFYKRPRSIYSFEGRPASTAFVMPADRLYYYHAAVFGGTPASVRHLVLSCSRTISEDRDRGVEALWHDESHLNRYLAAERRPTKVLSPEYSWDSKMVPAREVRIIRLATVIKDYSKIRDNW</sequence>
<comment type="subcellular location">
    <subcellularLocation>
        <location evidence="1">Membrane</location>
        <topology evidence="1">Single-pass type II membrane protein</topology>
    </subcellularLocation>
</comment>
<keyword evidence="11" id="KW-0464">Manganese</keyword>
<keyword evidence="13" id="KW-1185">Reference proteome</keyword>
<organism evidence="13 14">
    <name type="scientific">Petromyzon marinus</name>
    <name type="common">Sea lamprey</name>
    <dbReference type="NCBI Taxonomy" id="7757"/>
    <lineage>
        <taxon>Eukaryota</taxon>
        <taxon>Metazoa</taxon>
        <taxon>Chordata</taxon>
        <taxon>Craniata</taxon>
        <taxon>Vertebrata</taxon>
        <taxon>Cyclostomata</taxon>
        <taxon>Hyperoartia</taxon>
        <taxon>Petromyzontiformes</taxon>
        <taxon>Petromyzontidae</taxon>
        <taxon>Petromyzon</taxon>
    </lineage>
</organism>
<dbReference type="Pfam" id="PF03414">
    <property type="entry name" value="Glyco_transf_6"/>
    <property type="match status" value="1"/>
</dbReference>
<feature type="binding site" evidence="10">
    <location>
        <begin position="93"/>
        <end position="95"/>
    </location>
    <ligand>
        <name>UDP-N-acetyl-alpha-D-galactosamine</name>
        <dbReference type="ChEBI" id="CHEBI:67138"/>
    </ligand>
</feature>
<dbReference type="InterPro" id="IPR029044">
    <property type="entry name" value="Nucleotide-diphossugar_trans"/>
</dbReference>
<comment type="similarity">
    <text evidence="2">Belongs to the glycosyltransferase 6 family.</text>
</comment>
<dbReference type="FunFam" id="3.90.550.10:FF:000022">
    <property type="entry name" value="Histo-blood group ABO system transferase"/>
    <property type="match status" value="1"/>
</dbReference>
<evidence type="ECO:0000256" key="12">
    <source>
        <dbReference type="SAM" id="Phobius"/>
    </source>
</evidence>
<proteinExistence type="inferred from homology"/>